<dbReference type="EMBL" id="CAXIEN010000218">
    <property type="protein sequence ID" value="CAL1287518.1"/>
    <property type="molecule type" value="Genomic_DNA"/>
</dbReference>
<dbReference type="AlphaFoldDB" id="A0AAV2ATZ9"/>
<reference evidence="1 2" key="1">
    <citation type="submission" date="2024-04" db="EMBL/GenBank/DDBJ databases">
        <authorList>
            <person name="Rising A."/>
            <person name="Reimegard J."/>
            <person name="Sonavane S."/>
            <person name="Akerstrom W."/>
            <person name="Nylinder S."/>
            <person name="Hedman E."/>
            <person name="Kallberg Y."/>
        </authorList>
    </citation>
    <scope>NUCLEOTIDE SEQUENCE [LARGE SCALE GENOMIC DNA]</scope>
</reference>
<proteinExistence type="predicted"/>
<dbReference type="Proteomes" id="UP001497382">
    <property type="component" value="Unassembled WGS sequence"/>
</dbReference>
<organism evidence="1 2">
    <name type="scientific">Larinioides sclopetarius</name>
    <dbReference type="NCBI Taxonomy" id="280406"/>
    <lineage>
        <taxon>Eukaryota</taxon>
        <taxon>Metazoa</taxon>
        <taxon>Ecdysozoa</taxon>
        <taxon>Arthropoda</taxon>
        <taxon>Chelicerata</taxon>
        <taxon>Arachnida</taxon>
        <taxon>Araneae</taxon>
        <taxon>Araneomorphae</taxon>
        <taxon>Entelegynae</taxon>
        <taxon>Araneoidea</taxon>
        <taxon>Araneidae</taxon>
        <taxon>Larinioides</taxon>
    </lineage>
</organism>
<comment type="caution">
    <text evidence="1">The sequence shown here is derived from an EMBL/GenBank/DDBJ whole genome shotgun (WGS) entry which is preliminary data.</text>
</comment>
<evidence type="ECO:0000313" key="2">
    <source>
        <dbReference type="Proteomes" id="UP001497382"/>
    </source>
</evidence>
<gene>
    <name evidence="1" type="ORF">LARSCL_LOCUS14872</name>
</gene>
<accession>A0AAV2ATZ9</accession>
<keyword evidence="2" id="KW-1185">Reference proteome</keyword>
<protein>
    <submittedName>
        <fullName evidence="1">Uncharacterized protein</fullName>
    </submittedName>
</protein>
<evidence type="ECO:0000313" key="1">
    <source>
        <dbReference type="EMBL" id="CAL1287518.1"/>
    </source>
</evidence>
<name>A0AAV2ATZ9_9ARAC</name>
<sequence>MVPKNELYSKKYSHKTQAIDSLPADERLLGLCGSHLIIGGEEYPMYYSMDDTKPDGSFSAIIGYFLYS</sequence>